<dbReference type="PANTHER" id="PTHR43441">
    <property type="entry name" value="RIBOSOMAL-PROTEIN-SERINE ACETYLTRANSFERASE"/>
    <property type="match status" value="1"/>
</dbReference>
<gene>
    <name evidence="3" type="ORF">GA0070608_4020</name>
</gene>
<dbReference type="OrthoDB" id="9795188at2"/>
<dbReference type="RefSeq" id="WP_091630082.1">
    <property type="nucleotide sequence ID" value="NZ_FMIC01000002.1"/>
</dbReference>
<dbReference type="PROSITE" id="PS51186">
    <property type="entry name" value="GNAT"/>
    <property type="match status" value="1"/>
</dbReference>
<protein>
    <submittedName>
        <fullName evidence="3">Protein N-acetyltransferase, RimJ/RimL family</fullName>
    </submittedName>
</protein>
<dbReference type="GO" id="GO:0005737">
    <property type="term" value="C:cytoplasm"/>
    <property type="evidence" value="ECO:0007669"/>
    <property type="project" value="TreeGrafter"/>
</dbReference>
<organism evidence="3 4">
    <name type="scientific">Micromonospora peucetia</name>
    <dbReference type="NCBI Taxonomy" id="47871"/>
    <lineage>
        <taxon>Bacteria</taxon>
        <taxon>Bacillati</taxon>
        <taxon>Actinomycetota</taxon>
        <taxon>Actinomycetes</taxon>
        <taxon>Micromonosporales</taxon>
        <taxon>Micromonosporaceae</taxon>
        <taxon>Micromonospora</taxon>
    </lineage>
</organism>
<dbReference type="EMBL" id="FMIC01000002">
    <property type="protein sequence ID" value="SCL69462.1"/>
    <property type="molecule type" value="Genomic_DNA"/>
</dbReference>
<dbReference type="Gene3D" id="3.40.630.30">
    <property type="match status" value="1"/>
</dbReference>
<evidence type="ECO:0000313" key="4">
    <source>
        <dbReference type="Proteomes" id="UP000199343"/>
    </source>
</evidence>
<name>A0A1C6VTC8_9ACTN</name>
<accession>A0A1C6VTC8</accession>
<dbReference type="STRING" id="47871.GA0070608_4020"/>
<evidence type="ECO:0000256" key="1">
    <source>
        <dbReference type="SAM" id="MobiDB-lite"/>
    </source>
</evidence>
<dbReference type="Proteomes" id="UP000199343">
    <property type="component" value="Unassembled WGS sequence"/>
</dbReference>
<dbReference type="InterPro" id="IPR051908">
    <property type="entry name" value="Ribosomal_N-acetyltransferase"/>
</dbReference>
<dbReference type="InterPro" id="IPR000182">
    <property type="entry name" value="GNAT_dom"/>
</dbReference>
<evidence type="ECO:0000313" key="3">
    <source>
        <dbReference type="EMBL" id="SCL69462.1"/>
    </source>
</evidence>
<keyword evidence="3" id="KW-0808">Transferase</keyword>
<dbReference type="AlphaFoldDB" id="A0A1C6VTC8"/>
<feature type="region of interest" description="Disordered" evidence="1">
    <location>
        <begin position="175"/>
        <end position="204"/>
    </location>
</feature>
<dbReference type="SUPFAM" id="SSF55729">
    <property type="entry name" value="Acyl-CoA N-acyltransferases (Nat)"/>
    <property type="match status" value="1"/>
</dbReference>
<dbReference type="GO" id="GO:0008999">
    <property type="term" value="F:protein-N-terminal-alanine acetyltransferase activity"/>
    <property type="evidence" value="ECO:0007669"/>
    <property type="project" value="TreeGrafter"/>
</dbReference>
<dbReference type="GO" id="GO:1990189">
    <property type="term" value="F:protein N-terminal-serine acetyltransferase activity"/>
    <property type="evidence" value="ECO:0007669"/>
    <property type="project" value="TreeGrafter"/>
</dbReference>
<dbReference type="Pfam" id="PF13302">
    <property type="entry name" value="Acetyltransf_3"/>
    <property type="match status" value="1"/>
</dbReference>
<sequence>MVRSTPIVPPATPLTDGSVVVRPRREDDLEAIADASRDSETLRWLDDPPMDAEARRTGMSRVEEAWRSGRAAPLTIADAVTDQAVGIINLQFRAEDVASVAYSVFPAHRGQGNAPRAVLLVADWALGNLGLTQLILETDAANTASTRVAEKCGFQAIGTRSEPRSDGVVRTTITFSRPLPTTPPAANAIADQHTHPPLSGRNDP</sequence>
<dbReference type="PANTHER" id="PTHR43441:SF10">
    <property type="entry name" value="ACETYLTRANSFERASE"/>
    <property type="match status" value="1"/>
</dbReference>
<feature type="domain" description="N-acetyltransferase" evidence="2">
    <location>
        <begin position="19"/>
        <end position="180"/>
    </location>
</feature>
<reference evidence="3 4" key="1">
    <citation type="submission" date="2016-06" db="EMBL/GenBank/DDBJ databases">
        <authorList>
            <person name="Kjaerup R.B."/>
            <person name="Dalgaard T.S."/>
            <person name="Juul-Madsen H.R."/>
        </authorList>
    </citation>
    <scope>NUCLEOTIDE SEQUENCE [LARGE SCALE GENOMIC DNA]</scope>
    <source>
        <strain evidence="3 4">DSM 43363</strain>
    </source>
</reference>
<dbReference type="InterPro" id="IPR016181">
    <property type="entry name" value="Acyl_CoA_acyltransferase"/>
</dbReference>
<evidence type="ECO:0000259" key="2">
    <source>
        <dbReference type="PROSITE" id="PS51186"/>
    </source>
</evidence>
<proteinExistence type="predicted"/>